<dbReference type="PANTHER" id="PTHR36450">
    <property type="entry name" value="THIOREDOXIN"/>
    <property type="match status" value="1"/>
</dbReference>
<name>A0A3B1E6I2_9ZZZZ</name>
<dbReference type="InterPro" id="IPR036249">
    <property type="entry name" value="Thioredoxin-like_sf"/>
</dbReference>
<feature type="domain" description="Thioredoxin-like fold" evidence="2">
    <location>
        <begin position="110"/>
        <end position="183"/>
    </location>
</feature>
<sequence length="188" mass="20662">MNRIIRIVVGLGLIGYGIYSGNVWFYLGSILLVTGIMNWCPMEKLMGRYKDGQCDTGACCSSDEDKKESSCCSTESASTTASCCSTPTKPSWSEKPKKSSCCSTSKSGEMVIKILGTGCAKCIALKKVVDEAIVDFDNIKVEKIEDMNEIMSYNIVSMPGFVINEKVITTGKLLKIEEVKNYIKEKQK</sequence>
<dbReference type="EMBL" id="UOYO01000038">
    <property type="protein sequence ID" value="VAY87920.1"/>
    <property type="molecule type" value="Genomic_DNA"/>
</dbReference>
<evidence type="ECO:0000259" key="2">
    <source>
        <dbReference type="Pfam" id="PF13192"/>
    </source>
</evidence>
<protein>
    <submittedName>
        <fullName evidence="3">Redox-active disulfide protein 2</fullName>
    </submittedName>
</protein>
<evidence type="ECO:0000313" key="3">
    <source>
        <dbReference type="EMBL" id="VAY87920.1"/>
    </source>
</evidence>
<proteinExistence type="predicted"/>
<dbReference type="InterPro" id="IPR021309">
    <property type="entry name" value="YgaP-like_TM"/>
</dbReference>
<dbReference type="AlphaFoldDB" id="A0A3B1E6I2"/>
<evidence type="ECO:0000259" key="1">
    <source>
        <dbReference type="Pfam" id="PF11127"/>
    </source>
</evidence>
<dbReference type="PANTHER" id="PTHR36450:SF1">
    <property type="entry name" value="THIOREDOXIN"/>
    <property type="match status" value="1"/>
</dbReference>
<feature type="domain" description="Inner membrane protein YgaP-like transmembrane" evidence="1">
    <location>
        <begin position="2"/>
        <end position="48"/>
    </location>
</feature>
<dbReference type="Pfam" id="PF11127">
    <property type="entry name" value="YgaP-like_TM"/>
    <property type="match status" value="1"/>
</dbReference>
<dbReference type="NCBIfam" id="TIGR00412">
    <property type="entry name" value="redox_disulf_2"/>
    <property type="match status" value="1"/>
</dbReference>
<accession>A0A3B1E6I2</accession>
<gene>
    <name evidence="3" type="ORF">MNB_ARC-1_545</name>
</gene>
<dbReference type="InterPro" id="IPR012336">
    <property type="entry name" value="Thioredoxin-like_fold"/>
</dbReference>
<dbReference type="Pfam" id="PF13192">
    <property type="entry name" value="Thioredoxin_3"/>
    <property type="match status" value="1"/>
</dbReference>
<dbReference type="Gene3D" id="3.40.30.10">
    <property type="entry name" value="Glutaredoxin"/>
    <property type="match status" value="1"/>
</dbReference>
<organism evidence="3">
    <name type="scientific">hydrothermal vent metagenome</name>
    <dbReference type="NCBI Taxonomy" id="652676"/>
    <lineage>
        <taxon>unclassified sequences</taxon>
        <taxon>metagenomes</taxon>
        <taxon>ecological metagenomes</taxon>
    </lineage>
</organism>
<reference evidence="3" key="1">
    <citation type="submission" date="2018-10" db="EMBL/GenBank/DDBJ databases">
        <authorList>
            <person name="Aoki K."/>
        </authorList>
    </citation>
    <scope>NUCLEOTIDE SEQUENCE</scope>
</reference>
<dbReference type="SUPFAM" id="SSF52833">
    <property type="entry name" value="Thioredoxin-like"/>
    <property type="match status" value="1"/>
</dbReference>
<dbReference type="InterPro" id="IPR005243">
    <property type="entry name" value="THIRX-like_proc"/>
</dbReference>